<proteinExistence type="predicted"/>
<evidence type="ECO:0000313" key="1">
    <source>
        <dbReference type="EMBL" id="EQD29251.1"/>
    </source>
</evidence>
<sequence>MGRFVEGEDRSQSTLLPERLDDYVIEDNPVRVVDAQHHLIVDHQVTNVGHDRSQLAQMAQRARTEMQAEHLEVVADRGYFSGEEIVACEAAGITAYVPRPQTSNNQAQGLFGKRDFVYVPATDTYRCPAGQSLIWRYTTVAHGQTLHCY</sequence>
<dbReference type="AlphaFoldDB" id="T0Y2C8"/>
<reference evidence="1" key="2">
    <citation type="journal article" date="2014" name="ISME J.">
        <title>Microbial stratification in low pH oxic and suboxic macroscopic growths along an acid mine drainage.</title>
        <authorList>
            <person name="Mendez-Garcia C."/>
            <person name="Mesa V."/>
            <person name="Sprenger R.R."/>
            <person name="Richter M."/>
            <person name="Diez M.S."/>
            <person name="Solano J."/>
            <person name="Bargiela R."/>
            <person name="Golyshina O.V."/>
            <person name="Manteca A."/>
            <person name="Ramos J.L."/>
            <person name="Gallego J.R."/>
            <person name="Llorente I."/>
            <person name="Martins Dos Santos V.A."/>
            <person name="Jensen O.N."/>
            <person name="Pelaez A.I."/>
            <person name="Sanchez J."/>
            <person name="Ferrer M."/>
        </authorList>
    </citation>
    <scope>NUCLEOTIDE SEQUENCE</scope>
</reference>
<reference evidence="1" key="1">
    <citation type="submission" date="2013-08" db="EMBL/GenBank/DDBJ databases">
        <authorList>
            <person name="Mendez C."/>
            <person name="Richter M."/>
            <person name="Ferrer M."/>
            <person name="Sanchez J."/>
        </authorList>
    </citation>
    <scope>NUCLEOTIDE SEQUENCE</scope>
</reference>
<gene>
    <name evidence="1" type="ORF">B2A_14578</name>
</gene>
<name>T0Y2C8_9ZZZZ</name>
<feature type="non-terminal residue" evidence="1">
    <location>
        <position position="149"/>
    </location>
</feature>
<dbReference type="EMBL" id="AUZZ01010589">
    <property type="protein sequence ID" value="EQD29251.1"/>
    <property type="molecule type" value="Genomic_DNA"/>
</dbReference>
<dbReference type="PANTHER" id="PTHR33408">
    <property type="entry name" value="TRANSPOSASE"/>
    <property type="match status" value="1"/>
</dbReference>
<organism evidence="1">
    <name type="scientific">mine drainage metagenome</name>
    <dbReference type="NCBI Taxonomy" id="410659"/>
    <lineage>
        <taxon>unclassified sequences</taxon>
        <taxon>metagenomes</taxon>
        <taxon>ecological metagenomes</taxon>
    </lineage>
</organism>
<protein>
    <submittedName>
        <fullName evidence="1">Transposase IS4 family protein</fullName>
    </submittedName>
</protein>
<dbReference type="PANTHER" id="PTHR33408:SF4">
    <property type="entry name" value="TRANSPOSASE DDE DOMAIN-CONTAINING PROTEIN"/>
    <property type="match status" value="1"/>
</dbReference>
<comment type="caution">
    <text evidence="1">The sequence shown here is derived from an EMBL/GenBank/DDBJ whole genome shotgun (WGS) entry which is preliminary data.</text>
</comment>
<accession>T0Y2C8</accession>